<dbReference type="InterPro" id="IPR053219">
    <property type="entry name" value="GPCR_Dmsr-1"/>
</dbReference>
<comment type="subcellular location">
    <subcellularLocation>
        <location evidence="1">Membrane</location>
    </subcellularLocation>
</comment>
<dbReference type="PANTHER" id="PTHR46273">
    <property type="entry name" value="MYOSUPPRESSIN RECEPTOR 1, ISOFORM B-RELATED"/>
    <property type="match status" value="1"/>
</dbReference>
<dbReference type="SUPFAM" id="SSF81321">
    <property type="entry name" value="Family A G protein-coupled receptor-like"/>
    <property type="match status" value="1"/>
</dbReference>
<keyword evidence="2 5" id="KW-0812">Transmembrane</keyword>
<protein>
    <submittedName>
        <fullName evidence="8">G-protein coupled receptors family 1 profile domain-containing protein</fullName>
    </submittedName>
</protein>
<evidence type="ECO:0000259" key="6">
    <source>
        <dbReference type="PROSITE" id="PS50262"/>
    </source>
</evidence>
<accession>A0A915KBZ3</accession>
<proteinExistence type="predicted"/>
<feature type="domain" description="G-protein coupled receptors family 1 profile" evidence="6">
    <location>
        <begin position="1"/>
        <end position="187"/>
    </location>
</feature>
<organism evidence="7 8">
    <name type="scientific">Romanomermis culicivorax</name>
    <name type="common">Nematode worm</name>
    <dbReference type="NCBI Taxonomy" id="13658"/>
    <lineage>
        <taxon>Eukaryota</taxon>
        <taxon>Metazoa</taxon>
        <taxon>Ecdysozoa</taxon>
        <taxon>Nematoda</taxon>
        <taxon>Enoplea</taxon>
        <taxon>Dorylaimia</taxon>
        <taxon>Mermithida</taxon>
        <taxon>Mermithoidea</taxon>
        <taxon>Mermithidae</taxon>
        <taxon>Romanomermis</taxon>
    </lineage>
</organism>
<evidence type="ECO:0000256" key="1">
    <source>
        <dbReference type="ARBA" id="ARBA00004370"/>
    </source>
</evidence>
<dbReference type="InterPro" id="IPR019427">
    <property type="entry name" value="7TM_GPCR_serpentine_rcpt_Srw"/>
</dbReference>
<sequence length="273" mass="31078">MRNTIKKVAAEVCPFRAPLQQYENLSSSHFPDRYKNSSNIAQRVAFFDRYEIVSPDFWNTYYENFTFWINGITSKIVPCFLLTVFMALLVQVIVTSRKSRRKLIARKNLSPADPPPSASSSSLITGADRTTVILLSIVFIFWLTELPQGVLLIGSSFDKAVFHAYRLIGDALDLLSLVNSTVNFMLYCSMSAKFRQEIWRMVLQCVGRGRETTTGPTIRDKKSRSGKRIVFGGGQNGSSSVFNRSNEKSEYNTYNEREYVELPVIPERCTEED</sequence>
<dbReference type="InterPro" id="IPR017452">
    <property type="entry name" value="GPCR_Rhodpsn_7TM"/>
</dbReference>
<evidence type="ECO:0000313" key="7">
    <source>
        <dbReference type="Proteomes" id="UP000887565"/>
    </source>
</evidence>
<evidence type="ECO:0000256" key="3">
    <source>
        <dbReference type="ARBA" id="ARBA00022989"/>
    </source>
</evidence>
<dbReference type="AlphaFoldDB" id="A0A915KBZ3"/>
<evidence type="ECO:0000256" key="5">
    <source>
        <dbReference type="SAM" id="Phobius"/>
    </source>
</evidence>
<name>A0A915KBZ3_ROMCU</name>
<dbReference type="PANTHER" id="PTHR46273:SF4">
    <property type="entry name" value="AT19640P"/>
    <property type="match status" value="1"/>
</dbReference>
<keyword evidence="3 5" id="KW-1133">Transmembrane helix</keyword>
<dbReference type="Gene3D" id="1.20.1070.10">
    <property type="entry name" value="Rhodopsin 7-helix transmembrane proteins"/>
    <property type="match status" value="1"/>
</dbReference>
<dbReference type="GO" id="GO:0008528">
    <property type="term" value="F:G protein-coupled peptide receptor activity"/>
    <property type="evidence" value="ECO:0007669"/>
    <property type="project" value="InterPro"/>
</dbReference>
<dbReference type="GO" id="GO:0005886">
    <property type="term" value="C:plasma membrane"/>
    <property type="evidence" value="ECO:0007669"/>
    <property type="project" value="TreeGrafter"/>
</dbReference>
<dbReference type="WBParaSite" id="nRc.2.0.1.t35890-RA">
    <property type="protein sequence ID" value="nRc.2.0.1.t35890-RA"/>
    <property type="gene ID" value="nRc.2.0.1.g35890"/>
</dbReference>
<evidence type="ECO:0000256" key="2">
    <source>
        <dbReference type="ARBA" id="ARBA00022692"/>
    </source>
</evidence>
<dbReference type="Proteomes" id="UP000887565">
    <property type="component" value="Unplaced"/>
</dbReference>
<keyword evidence="7" id="KW-1185">Reference proteome</keyword>
<dbReference type="PROSITE" id="PS50262">
    <property type="entry name" value="G_PROTEIN_RECEP_F1_2"/>
    <property type="match status" value="1"/>
</dbReference>
<keyword evidence="4 5" id="KW-0472">Membrane</keyword>
<reference evidence="8" key="1">
    <citation type="submission" date="2022-11" db="UniProtKB">
        <authorList>
            <consortium name="WormBaseParasite"/>
        </authorList>
    </citation>
    <scope>IDENTIFICATION</scope>
</reference>
<dbReference type="Pfam" id="PF10324">
    <property type="entry name" value="7TM_GPCR_Srw"/>
    <property type="match status" value="1"/>
</dbReference>
<evidence type="ECO:0000256" key="4">
    <source>
        <dbReference type="ARBA" id="ARBA00023136"/>
    </source>
</evidence>
<feature type="transmembrane region" description="Helical" evidence="5">
    <location>
        <begin position="67"/>
        <end position="94"/>
    </location>
</feature>
<evidence type="ECO:0000313" key="8">
    <source>
        <dbReference type="WBParaSite" id="nRc.2.0.1.t35890-RA"/>
    </source>
</evidence>